<keyword evidence="2" id="KW-0812">Transmembrane</keyword>
<feature type="compositionally biased region" description="Acidic residues" evidence="1">
    <location>
        <begin position="347"/>
        <end position="357"/>
    </location>
</feature>
<dbReference type="Gene3D" id="1.20.1250.20">
    <property type="entry name" value="MFS general substrate transporter like domains"/>
    <property type="match status" value="2"/>
</dbReference>
<sequence>MYSREVAALLLPRQCIGWDEGDGGAGSRNMYGCVWTTEVSCATEGSTQSECVRSVCLVLLGHSIGIGAGTPLIMTFVPAQVYKQMARSLPTLVFVIFIIMLPESARWAVGRGCIHEATVILKKSHHMSFDPTMKHKLSALHQEHKLSLAQYKCSGHVLRCAASARQLFDPTPYNSFEDRQVAFGAVEFISLLLLGLAATRLHVKWALVSLMSALSVTLLLTPVLKQAAVSTCGGFVFFSCLGHAAVILASVWMSVGVIRLTPTHSRGFVLGSTFSMATLGHALAYLDIMSIFASYGLYLDEYAELSIWAIATFLAGLLTLLLPRTPSSLPDTLSHIVERPPPQEKFENDEEYENTQL</sequence>
<feature type="transmembrane region" description="Helical" evidence="2">
    <location>
        <begin position="89"/>
        <end position="109"/>
    </location>
</feature>
<name>A0A8J5T3Y2_HOMAM</name>
<evidence type="ECO:0000313" key="3">
    <source>
        <dbReference type="EMBL" id="KAG7172694.1"/>
    </source>
</evidence>
<gene>
    <name evidence="3" type="primary">Slc22A25-L</name>
    <name evidence="3" type="ORF">Hamer_G006919</name>
</gene>
<dbReference type="EMBL" id="JAHLQT010010484">
    <property type="protein sequence ID" value="KAG7172694.1"/>
    <property type="molecule type" value="Genomic_DNA"/>
</dbReference>
<feature type="transmembrane region" description="Helical" evidence="2">
    <location>
        <begin position="205"/>
        <end position="224"/>
    </location>
</feature>
<reference evidence="3" key="1">
    <citation type="journal article" date="2021" name="Sci. Adv.">
        <title>The American lobster genome reveals insights on longevity, neural, and immune adaptations.</title>
        <authorList>
            <person name="Polinski J.M."/>
            <person name="Zimin A.V."/>
            <person name="Clark K.F."/>
            <person name="Kohn A.B."/>
            <person name="Sadowski N."/>
            <person name="Timp W."/>
            <person name="Ptitsyn A."/>
            <person name="Khanna P."/>
            <person name="Romanova D.Y."/>
            <person name="Williams P."/>
            <person name="Greenwood S.J."/>
            <person name="Moroz L.L."/>
            <person name="Walt D.R."/>
            <person name="Bodnar A.G."/>
        </authorList>
    </citation>
    <scope>NUCLEOTIDE SEQUENCE</scope>
    <source>
        <strain evidence="3">GMGI-L3</strain>
    </source>
</reference>
<dbReference type="AlphaFoldDB" id="A0A8J5T3Y2"/>
<keyword evidence="2" id="KW-0472">Membrane</keyword>
<feature type="transmembrane region" description="Helical" evidence="2">
    <location>
        <begin position="305"/>
        <end position="322"/>
    </location>
</feature>
<feature type="transmembrane region" description="Helical" evidence="2">
    <location>
        <begin position="236"/>
        <end position="258"/>
    </location>
</feature>
<evidence type="ECO:0000256" key="1">
    <source>
        <dbReference type="SAM" id="MobiDB-lite"/>
    </source>
</evidence>
<protein>
    <submittedName>
        <fullName evidence="3">Solute carrier family 22 member 25-like</fullName>
    </submittedName>
</protein>
<accession>A0A8J5T3Y2</accession>
<proteinExistence type="predicted"/>
<organism evidence="3 4">
    <name type="scientific">Homarus americanus</name>
    <name type="common">American lobster</name>
    <dbReference type="NCBI Taxonomy" id="6706"/>
    <lineage>
        <taxon>Eukaryota</taxon>
        <taxon>Metazoa</taxon>
        <taxon>Ecdysozoa</taxon>
        <taxon>Arthropoda</taxon>
        <taxon>Crustacea</taxon>
        <taxon>Multicrustacea</taxon>
        <taxon>Malacostraca</taxon>
        <taxon>Eumalacostraca</taxon>
        <taxon>Eucarida</taxon>
        <taxon>Decapoda</taxon>
        <taxon>Pleocyemata</taxon>
        <taxon>Astacidea</taxon>
        <taxon>Nephropoidea</taxon>
        <taxon>Nephropidae</taxon>
        <taxon>Homarus</taxon>
    </lineage>
</organism>
<dbReference type="InterPro" id="IPR036259">
    <property type="entry name" value="MFS_trans_sf"/>
</dbReference>
<evidence type="ECO:0000256" key="2">
    <source>
        <dbReference type="SAM" id="Phobius"/>
    </source>
</evidence>
<comment type="caution">
    <text evidence="3">The sequence shown here is derived from an EMBL/GenBank/DDBJ whole genome shotgun (WGS) entry which is preliminary data.</text>
</comment>
<dbReference type="Proteomes" id="UP000747542">
    <property type="component" value="Unassembled WGS sequence"/>
</dbReference>
<feature type="region of interest" description="Disordered" evidence="1">
    <location>
        <begin position="338"/>
        <end position="357"/>
    </location>
</feature>
<dbReference type="SUPFAM" id="SSF103473">
    <property type="entry name" value="MFS general substrate transporter"/>
    <property type="match status" value="1"/>
</dbReference>
<feature type="transmembrane region" description="Helical" evidence="2">
    <location>
        <begin position="279"/>
        <end position="299"/>
    </location>
</feature>
<keyword evidence="4" id="KW-1185">Reference proteome</keyword>
<keyword evidence="2" id="KW-1133">Transmembrane helix</keyword>
<feature type="transmembrane region" description="Helical" evidence="2">
    <location>
        <begin position="57"/>
        <end position="77"/>
    </location>
</feature>
<evidence type="ECO:0000313" key="4">
    <source>
        <dbReference type="Proteomes" id="UP000747542"/>
    </source>
</evidence>